<keyword evidence="4 6" id="KW-1133">Transmembrane helix</keyword>
<evidence type="ECO:0000313" key="10">
    <source>
        <dbReference type="Proteomes" id="UP000235619"/>
    </source>
</evidence>
<sequence>MWNLQNFFLKIYSTIIRVAYNLIVIILLFVTAVIIIRTVSELGYTITEKTVRLGIKELVINVLSLIVILELIRAFVEYFEHHQVHIEILIEAIIAFLIREFMIFLFEGKFSGLDVFLWALGIFFLVLARGIAIIFKPESDLVKEFKKFITKFKERKETQ</sequence>
<evidence type="ECO:0000313" key="7">
    <source>
        <dbReference type="EMBL" id="PMP67379.1"/>
    </source>
</evidence>
<protein>
    <recommendedName>
        <fullName evidence="11">Phosphate-starvation-inducible E-like protein</fullName>
    </recommendedName>
</protein>
<dbReference type="AlphaFoldDB" id="A0A2N7PNW9"/>
<evidence type="ECO:0000256" key="1">
    <source>
        <dbReference type="ARBA" id="ARBA00004651"/>
    </source>
</evidence>
<comment type="subcellular location">
    <subcellularLocation>
        <location evidence="1">Cell membrane</location>
        <topology evidence="1">Multi-pass membrane protein</topology>
    </subcellularLocation>
</comment>
<keyword evidence="2" id="KW-1003">Cell membrane</keyword>
<keyword evidence="3 6" id="KW-0812">Transmembrane</keyword>
<evidence type="ECO:0000256" key="2">
    <source>
        <dbReference type="ARBA" id="ARBA00022475"/>
    </source>
</evidence>
<name>A0A2N7PNW9_9BACT</name>
<dbReference type="Proteomes" id="UP000235460">
    <property type="component" value="Unassembled WGS sequence"/>
</dbReference>
<dbReference type="EMBL" id="PNJD01000024">
    <property type="protein sequence ID" value="PMP98134.1"/>
    <property type="molecule type" value="Genomic_DNA"/>
</dbReference>
<gene>
    <name evidence="8" type="ORF">C0169_00480</name>
    <name evidence="7" type="ORF">C0190_03430</name>
</gene>
<feature type="transmembrane region" description="Helical" evidence="6">
    <location>
        <begin position="118"/>
        <end position="135"/>
    </location>
</feature>
<feature type="transmembrane region" description="Helical" evidence="6">
    <location>
        <begin position="58"/>
        <end position="76"/>
    </location>
</feature>
<evidence type="ECO:0000256" key="4">
    <source>
        <dbReference type="ARBA" id="ARBA00022989"/>
    </source>
</evidence>
<dbReference type="Pfam" id="PF06146">
    <property type="entry name" value="PsiE"/>
    <property type="match status" value="1"/>
</dbReference>
<comment type="caution">
    <text evidence="7">The sequence shown here is derived from an EMBL/GenBank/DDBJ whole genome shotgun (WGS) entry which is preliminary data.</text>
</comment>
<organism evidence="7 9">
    <name type="scientific">Thermodesulfobacterium geofontis</name>
    <dbReference type="NCBI Taxonomy" id="1295609"/>
    <lineage>
        <taxon>Bacteria</taxon>
        <taxon>Pseudomonadati</taxon>
        <taxon>Thermodesulfobacteriota</taxon>
        <taxon>Thermodesulfobacteria</taxon>
        <taxon>Thermodesulfobacteriales</taxon>
        <taxon>Thermodesulfobacteriaceae</taxon>
        <taxon>Thermodesulfobacterium</taxon>
    </lineage>
</organism>
<evidence type="ECO:0000256" key="5">
    <source>
        <dbReference type="ARBA" id="ARBA00023136"/>
    </source>
</evidence>
<keyword evidence="5 6" id="KW-0472">Membrane</keyword>
<evidence type="ECO:0000313" key="9">
    <source>
        <dbReference type="Proteomes" id="UP000235460"/>
    </source>
</evidence>
<evidence type="ECO:0000256" key="6">
    <source>
        <dbReference type="SAM" id="Phobius"/>
    </source>
</evidence>
<dbReference type="InterPro" id="IPR020948">
    <property type="entry name" value="P_starv_induced_PsiE-like"/>
</dbReference>
<dbReference type="EMBL" id="PNIK01000051">
    <property type="protein sequence ID" value="PMP67379.1"/>
    <property type="molecule type" value="Genomic_DNA"/>
</dbReference>
<dbReference type="GO" id="GO:0005886">
    <property type="term" value="C:plasma membrane"/>
    <property type="evidence" value="ECO:0007669"/>
    <property type="project" value="UniProtKB-SubCell"/>
</dbReference>
<dbReference type="Proteomes" id="UP000235619">
    <property type="component" value="Unassembled WGS sequence"/>
</dbReference>
<feature type="transmembrane region" description="Helical" evidence="6">
    <location>
        <begin position="18"/>
        <end position="38"/>
    </location>
</feature>
<evidence type="ECO:0000256" key="3">
    <source>
        <dbReference type="ARBA" id="ARBA00022692"/>
    </source>
</evidence>
<proteinExistence type="predicted"/>
<feature type="transmembrane region" description="Helical" evidence="6">
    <location>
        <begin position="88"/>
        <end position="106"/>
    </location>
</feature>
<reference evidence="9 10" key="1">
    <citation type="submission" date="2018-01" db="EMBL/GenBank/DDBJ databases">
        <title>Metagenomic assembled genomes from two thermal pools in the Uzon Caldera, Kamchatka, Russia.</title>
        <authorList>
            <person name="Wilkins L."/>
            <person name="Ettinger C."/>
        </authorList>
    </citation>
    <scope>NUCLEOTIDE SEQUENCE [LARGE SCALE GENOMIC DNA]</scope>
    <source>
        <strain evidence="8">ARK-04</strain>
        <strain evidence="7">ZAV-08</strain>
    </source>
</reference>
<evidence type="ECO:0000313" key="8">
    <source>
        <dbReference type="EMBL" id="PMP98134.1"/>
    </source>
</evidence>
<evidence type="ECO:0008006" key="11">
    <source>
        <dbReference type="Google" id="ProtNLM"/>
    </source>
</evidence>
<accession>A0A2N7PNW9</accession>